<reference evidence="2 3" key="1">
    <citation type="submission" date="2011-02" db="EMBL/GenBank/DDBJ databases">
        <authorList>
            <person name="Weinstock G."/>
            <person name="Sodergren E."/>
            <person name="Clifton S."/>
            <person name="Fulton L."/>
            <person name="Fulton B."/>
            <person name="Courtney L."/>
            <person name="Fronick C."/>
            <person name="Harrison M."/>
            <person name="Strong C."/>
            <person name="Farmer C."/>
            <person name="Delahaunty K."/>
            <person name="Markovic C."/>
            <person name="Hall O."/>
            <person name="Minx P."/>
            <person name="Tomlinson C."/>
            <person name="Mitreva M."/>
            <person name="Hou S."/>
            <person name="Chen J."/>
            <person name="Wollam A."/>
            <person name="Pepin K.H."/>
            <person name="Johnson M."/>
            <person name="Bhonagiri V."/>
            <person name="Zhang X."/>
            <person name="Suruliraj S."/>
            <person name="Warren W."/>
            <person name="Chinwalla A."/>
            <person name="Mardis E.R."/>
            <person name="Wilson R.K."/>
        </authorList>
    </citation>
    <scope>NUCLEOTIDE SEQUENCE [LARGE SCALE GENOMIC DNA]</scope>
    <source>
        <strain evidence="2 3">YIT 12057</strain>
    </source>
</reference>
<dbReference type="AlphaFoldDB" id="F3PT85"/>
<dbReference type="Gene3D" id="3.40.50.2000">
    <property type="entry name" value="Glycogen Phosphorylase B"/>
    <property type="match status" value="2"/>
</dbReference>
<comment type="caution">
    <text evidence="2">The sequence shown here is derived from an EMBL/GenBank/DDBJ whole genome shotgun (WGS) entry which is preliminary data.</text>
</comment>
<evidence type="ECO:0000259" key="1">
    <source>
        <dbReference type="Pfam" id="PF00534"/>
    </source>
</evidence>
<keyword evidence="2" id="KW-0808">Transferase</keyword>
<protein>
    <submittedName>
        <fullName evidence="2">Glycosyltransferase, group 1 family protein</fullName>
    </submittedName>
</protein>
<keyword evidence="3" id="KW-1185">Reference proteome</keyword>
<dbReference type="PANTHER" id="PTHR12526:SF584">
    <property type="entry name" value="GLYCOSYLTRANSFERASE"/>
    <property type="match status" value="1"/>
</dbReference>
<name>F3PT85_9BACE</name>
<dbReference type="CDD" id="cd03801">
    <property type="entry name" value="GT4_PimA-like"/>
    <property type="match status" value="1"/>
</dbReference>
<dbReference type="InterPro" id="IPR001296">
    <property type="entry name" value="Glyco_trans_1"/>
</dbReference>
<dbReference type="Pfam" id="PF00534">
    <property type="entry name" value="Glycos_transf_1"/>
    <property type="match status" value="1"/>
</dbReference>
<dbReference type="HOGENOM" id="CLU_683129_0_0_10"/>
<dbReference type="EMBL" id="AFBN01000034">
    <property type="protein sequence ID" value="EGF57103.1"/>
    <property type="molecule type" value="Genomic_DNA"/>
</dbReference>
<evidence type="ECO:0000313" key="3">
    <source>
        <dbReference type="Proteomes" id="UP000003416"/>
    </source>
</evidence>
<evidence type="ECO:0000313" key="2">
    <source>
        <dbReference type="EMBL" id="EGF57103.1"/>
    </source>
</evidence>
<gene>
    <name evidence="2" type="ORF">HMPREF9446_01951</name>
</gene>
<dbReference type="eggNOG" id="COG0438">
    <property type="taxonomic scope" value="Bacteria"/>
</dbReference>
<dbReference type="PANTHER" id="PTHR12526">
    <property type="entry name" value="GLYCOSYLTRANSFERASE"/>
    <property type="match status" value="1"/>
</dbReference>
<dbReference type="Proteomes" id="UP000003416">
    <property type="component" value="Unassembled WGS sequence"/>
</dbReference>
<dbReference type="STRING" id="763034.HMPREF9446_01951"/>
<proteinExistence type="predicted"/>
<dbReference type="eggNOG" id="COG0496">
    <property type="taxonomic scope" value="Bacteria"/>
</dbReference>
<dbReference type="GO" id="GO:0016757">
    <property type="term" value="F:glycosyltransferase activity"/>
    <property type="evidence" value="ECO:0007669"/>
    <property type="project" value="InterPro"/>
</dbReference>
<sequence length="409" mass="46418">MTNHDMKVLFTFGGIPHYLNALLNKLHGKGIEITVVTPQKGNATIGKGVKMVEGGTYRHLMTPEKKMFYGKSAYPALPDILRQEQPDIIVMGWPYFLQIFFQPRLRNAMKTCGTRPVIREIPFQTPPYGRIKEYFRTNPMYDESMRLMSRGTAFYLRQWFTAKVRKYCYAQVAGTLNYSTAAYDILPSYGVKKEQIHVTYNSTDTEALLREKEAVLAAAPLLPKSERRLLHIGRLVKWKRVDLLIDAFARIVSRYPDAELVIVGDGPELNNLKRQAEELKLSKETIRFIGAVYDPKELGAYMNESTVYVLAGMGGLSINDAMTYGLPVLCSVCDGTERDLVTDGVNGLFFQEGDAESLAEKIETLFASPARCKEMGRESERIIREKINIETVSERYLEAFKEMKKLSGK</sequence>
<dbReference type="SUPFAM" id="SSF53756">
    <property type="entry name" value="UDP-Glycosyltransferase/glycogen phosphorylase"/>
    <property type="match status" value="1"/>
</dbReference>
<organism evidence="2 3">
    <name type="scientific">Bacteroides fluxus YIT 12057</name>
    <dbReference type="NCBI Taxonomy" id="763034"/>
    <lineage>
        <taxon>Bacteria</taxon>
        <taxon>Pseudomonadati</taxon>
        <taxon>Bacteroidota</taxon>
        <taxon>Bacteroidia</taxon>
        <taxon>Bacteroidales</taxon>
        <taxon>Bacteroidaceae</taxon>
        <taxon>Bacteroides</taxon>
    </lineage>
</organism>
<feature type="domain" description="Glycosyl transferase family 1" evidence="1">
    <location>
        <begin position="220"/>
        <end position="379"/>
    </location>
</feature>
<accession>F3PT85</accession>